<dbReference type="InterPro" id="IPR041504">
    <property type="entry name" value="AidB_N"/>
</dbReference>
<dbReference type="InterPro" id="IPR009100">
    <property type="entry name" value="AcylCoA_DH/oxidase_NM_dom_sf"/>
</dbReference>
<gene>
    <name evidence="9" type="ORF">OTU49_015507</name>
</gene>
<dbReference type="PANTHER" id="PTHR42707:SF2">
    <property type="entry name" value="ACD11 DEHYDROGENASE"/>
    <property type="match status" value="1"/>
</dbReference>
<proteinExistence type="inferred from homology"/>
<comment type="caution">
    <text evidence="9">The sequence shown here is derived from an EMBL/GenBank/DDBJ whole genome shotgun (WGS) entry which is preliminary data.</text>
</comment>
<organism evidence="9 10">
    <name type="scientific">Cherax quadricarinatus</name>
    <name type="common">Australian red claw crayfish</name>
    <dbReference type="NCBI Taxonomy" id="27406"/>
    <lineage>
        <taxon>Eukaryota</taxon>
        <taxon>Metazoa</taxon>
        <taxon>Ecdysozoa</taxon>
        <taxon>Arthropoda</taxon>
        <taxon>Crustacea</taxon>
        <taxon>Multicrustacea</taxon>
        <taxon>Malacostraca</taxon>
        <taxon>Eumalacostraca</taxon>
        <taxon>Eucarida</taxon>
        <taxon>Decapoda</taxon>
        <taxon>Pleocyemata</taxon>
        <taxon>Astacidea</taxon>
        <taxon>Parastacoidea</taxon>
        <taxon>Parastacidae</taxon>
        <taxon>Cherax</taxon>
    </lineage>
</organism>
<keyword evidence="4" id="KW-0560">Oxidoreductase</keyword>
<dbReference type="PANTHER" id="PTHR42707">
    <property type="entry name" value="ACYL-COA DEHYDROGENASE"/>
    <property type="match status" value="1"/>
</dbReference>
<dbReference type="Pfam" id="PF18158">
    <property type="entry name" value="AidB_N"/>
    <property type="match status" value="1"/>
</dbReference>
<evidence type="ECO:0000256" key="3">
    <source>
        <dbReference type="ARBA" id="ARBA00022827"/>
    </source>
</evidence>
<evidence type="ECO:0000259" key="7">
    <source>
        <dbReference type="Pfam" id="PF18158"/>
    </source>
</evidence>
<dbReference type="GO" id="GO:0003995">
    <property type="term" value="F:acyl-CoA dehydrogenase activity"/>
    <property type="evidence" value="ECO:0007669"/>
    <property type="project" value="TreeGrafter"/>
</dbReference>
<evidence type="ECO:0000313" key="9">
    <source>
        <dbReference type="EMBL" id="KAK8749733.1"/>
    </source>
</evidence>
<evidence type="ECO:0000259" key="8">
    <source>
        <dbReference type="Pfam" id="PF22217"/>
    </source>
</evidence>
<feature type="domain" description="Acyl-CoA oxidase/dehydrogenase middle" evidence="6">
    <location>
        <begin position="236"/>
        <end position="338"/>
    </location>
</feature>
<dbReference type="Pfam" id="PF00441">
    <property type="entry name" value="Acyl-CoA_dh_1"/>
    <property type="match status" value="1"/>
</dbReference>
<dbReference type="Proteomes" id="UP001445076">
    <property type="component" value="Unassembled WGS sequence"/>
</dbReference>
<evidence type="ECO:0000256" key="2">
    <source>
        <dbReference type="ARBA" id="ARBA00022630"/>
    </source>
</evidence>
<dbReference type="InterPro" id="IPR052904">
    <property type="entry name" value="Acyl-CoA_dehydrogenase-like"/>
</dbReference>
<comment type="cofactor">
    <cofactor evidence="4">
        <name>FAD</name>
        <dbReference type="ChEBI" id="CHEBI:57692"/>
    </cofactor>
</comment>
<dbReference type="SUPFAM" id="SSF56645">
    <property type="entry name" value="Acyl-CoA dehydrogenase NM domain-like"/>
    <property type="match status" value="1"/>
</dbReference>
<evidence type="ECO:0000259" key="6">
    <source>
        <dbReference type="Pfam" id="PF02770"/>
    </source>
</evidence>
<comment type="similarity">
    <text evidence="1 4">Belongs to the acyl-CoA dehydrogenase family.</text>
</comment>
<accession>A0AAW0YCL4</accession>
<name>A0AAW0YCL4_CHEQU</name>
<keyword evidence="3 4" id="KW-0274">FAD</keyword>
<dbReference type="EMBL" id="JARKIK010000009">
    <property type="protein sequence ID" value="KAK8749733.1"/>
    <property type="molecule type" value="Genomic_DNA"/>
</dbReference>
<dbReference type="InterPro" id="IPR053998">
    <property type="entry name" value="ACDH-11_C"/>
</dbReference>
<evidence type="ECO:0000256" key="4">
    <source>
        <dbReference type="RuleBase" id="RU362125"/>
    </source>
</evidence>
<keyword evidence="10" id="KW-1185">Reference proteome</keyword>
<dbReference type="Gene3D" id="2.40.110.20">
    <property type="match status" value="1"/>
</dbReference>
<dbReference type="Pfam" id="PF22217">
    <property type="entry name" value="ACDH-11_C"/>
    <property type="match status" value="1"/>
</dbReference>
<dbReference type="InterPro" id="IPR009075">
    <property type="entry name" value="AcylCo_DH/oxidase_C"/>
</dbReference>
<dbReference type="Pfam" id="PF02770">
    <property type="entry name" value="Acyl-CoA_dh_M"/>
    <property type="match status" value="1"/>
</dbReference>
<feature type="domain" description="Acyl-CoA dehydrogenase 11-like C-terminal" evidence="8">
    <location>
        <begin position="514"/>
        <end position="614"/>
    </location>
</feature>
<sequence>MFSVHQHRLGVILRHLSASSVKWVTTTSQGSQHLASQPGTGETKMSDLLSTEDLKQRLRIQFSRAKLGLFTQTPPHQENIFANNAFLTSYLTQIFPKEVHNAVWADLIRFGHRAVTDIYPLGRECELSQPYVRAFDAWGNRTDDLVTCQAWKDLKKISAEEGLIASAYEGKYGEYDRLYQMVKLYIFSPVSGLYSCPLAMTDGAAKTAKMITSDHLQEAYQHLTSRDPQKFWTSGQWMTEKRGGSDVSGSTETVALEQPDGTYQLFGYKWFSSATDADMALTLANIISEDQPEPKPRGLTMFYLETRREDGKLNGIEIVKLKNKLGTRQVPTAELLLDGSVAHQVSAEGRGIASIANMLTITRMHNSISSCALMRRILQLARDYSQRRSAFGQVVESHTLHQLTASRMEVATRGCEILTFHMARLLGREEAGVATHEESLVLRIITPIMKFFTAKMAMTITSEGLECFGGQGYIEDTGLPAHLRDAQVLPIWEGTTNIMSLDFLRAVTKSKGEALTVLFGDVKARLQHVMSSTASESLGDSCQKVNLAMDELISFMQKHPHLIFPGARDIATTIAHIYIGSLLLEHAAWEKTSISKEVASRWCQQPLTCLTPEQYHADNKALIMEGYNASEVYGPMF</sequence>
<dbReference type="SUPFAM" id="SSF47203">
    <property type="entry name" value="Acyl-CoA dehydrogenase C-terminal domain-like"/>
    <property type="match status" value="1"/>
</dbReference>
<dbReference type="InterPro" id="IPR006091">
    <property type="entry name" value="Acyl-CoA_Oxase/DH_mid-dom"/>
</dbReference>
<protein>
    <submittedName>
        <fullName evidence="9">Uncharacterized protein</fullName>
    </submittedName>
</protein>
<keyword evidence="2 4" id="KW-0285">Flavoprotein</keyword>
<dbReference type="Gene3D" id="1.20.140.10">
    <property type="entry name" value="Butyryl-CoA Dehydrogenase, subunit A, domain 3"/>
    <property type="match status" value="1"/>
</dbReference>
<dbReference type="InterPro" id="IPR036250">
    <property type="entry name" value="AcylCo_DH-like_C"/>
</dbReference>
<feature type="domain" description="Acyl-CoA dehydrogenase/oxidase C-terminal" evidence="5">
    <location>
        <begin position="349"/>
        <end position="506"/>
    </location>
</feature>
<reference evidence="9 10" key="1">
    <citation type="journal article" date="2024" name="BMC Genomics">
        <title>Genome assembly of redclaw crayfish (Cherax quadricarinatus) provides insights into its immune adaptation and hypoxia tolerance.</title>
        <authorList>
            <person name="Liu Z."/>
            <person name="Zheng J."/>
            <person name="Li H."/>
            <person name="Fang K."/>
            <person name="Wang S."/>
            <person name="He J."/>
            <person name="Zhou D."/>
            <person name="Weng S."/>
            <person name="Chi M."/>
            <person name="Gu Z."/>
            <person name="He J."/>
            <person name="Li F."/>
            <person name="Wang M."/>
        </authorList>
    </citation>
    <scope>NUCLEOTIDE SEQUENCE [LARGE SCALE GENOMIC DNA]</scope>
    <source>
        <strain evidence="9">ZL_2023a</strain>
    </source>
</reference>
<evidence type="ECO:0000259" key="5">
    <source>
        <dbReference type="Pfam" id="PF00441"/>
    </source>
</evidence>
<dbReference type="Gene3D" id="6.10.250.600">
    <property type="match status" value="1"/>
</dbReference>
<evidence type="ECO:0000313" key="10">
    <source>
        <dbReference type="Proteomes" id="UP001445076"/>
    </source>
</evidence>
<evidence type="ECO:0000256" key="1">
    <source>
        <dbReference type="ARBA" id="ARBA00009347"/>
    </source>
</evidence>
<feature type="domain" description="Adaptive response protein AidB N-terminal" evidence="7">
    <location>
        <begin position="77"/>
        <end position="223"/>
    </location>
</feature>
<dbReference type="AlphaFoldDB" id="A0AAW0YCL4"/>